<dbReference type="GO" id="GO:0140359">
    <property type="term" value="F:ABC-type transporter activity"/>
    <property type="evidence" value="ECO:0007669"/>
    <property type="project" value="InterPro"/>
</dbReference>
<evidence type="ECO:0000256" key="2">
    <source>
        <dbReference type="ARBA" id="ARBA00022448"/>
    </source>
</evidence>
<reference evidence="10 11" key="1">
    <citation type="journal article" date="2011" name="Proc. Natl. Acad. Sci. U.S.A.">
        <title>Niche of harmful alga Aureococcus anophagefferens revealed through ecogenomics.</title>
        <authorList>
            <person name="Gobler C.J."/>
            <person name="Berry D.L."/>
            <person name="Dyhrman S.T."/>
            <person name="Wilhelm S.W."/>
            <person name="Salamov A."/>
            <person name="Lobanov A.V."/>
            <person name="Zhang Y."/>
            <person name="Collier J.L."/>
            <person name="Wurch L.L."/>
            <person name="Kustka A.B."/>
            <person name="Dill B.D."/>
            <person name="Shah M."/>
            <person name="VerBerkmoes N.C."/>
            <person name="Kuo A."/>
            <person name="Terry A."/>
            <person name="Pangilinan J."/>
            <person name="Lindquist E.A."/>
            <person name="Lucas S."/>
            <person name="Paulsen I.T."/>
            <person name="Hattenrath-Lehmann T.K."/>
            <person name="Talmage S.C."/>
            <person name="Walker E.A."/>
            <person name="Koch F."/>
            <person name="Burson A.M."/>
            <person name="Marcoval M.A."/>
            <person name="Tang Y.Z."/>
            <person name="Lecleir G.R."/>
            <person name="Coyne K.J."/>
            <person name="Berg G.M."/>
            <person name="Bertrand E.M."/>
            <person name="Saito M.A."/>
            <person name="Gladyshev V.N."/>
            <person name="Grigoriev I.V."/>
        </authorList>
    </citation>
    <scope>NUCLEOTIDE SEQUENCE [LARGE SCALE GENOMIC DNA]</scope>
    <source>
        <strain evidence="11">CCMP 1984</strain>
        <strain evidence="10">CCMP1984</strain>
    </source>
</reference>
<comment type="subcellular location">
    <subcellularLocation>
        <location evidence="1">Membrane</location>
        <topology evidence="1">Multi-pass membrane protein</topology>
    </subcellularLocation>
</comment>
<keyword evidence="11" id="KW-1185">Reference proteome</keyword>
<dbReference type="AlphaFoldDB" id="F0YMX6"/>
<dbReference type="RefSeq" id="XP_009041760.1">
    <property type="nucleotide sequence ID" value="XM_009043512.1"/>
</dbReference>
<dbReference type="EMBL" id="GL833256">
    <property type="protein sequence ID" value="EGB02913.1"/>
    <property type="molecule type" value="Genomic_DNA"/>
</dbReference>
<dbReference type="GeneID" id="20221490"/>
<accession>F0YMX6</accession>
<evidence type="ECO:0000313" key="10">
    <source>
        <dbReference type="EMBL" id="EGB03545.1"/>
    </source>
</evidence>
<dbReference type="PANTHER" id="PTHR48041">
    <property type="entry name" value="ABC TRANSPORTER G FAMILY MEMBER 28"/>
    <property type="match status" value="1"/>
</dbReference>
<proteinExistence type="predicted"/>
<dbReference type="InterPro" id="IPR027417">
    <property type="entry name" value="P-loop_NTPase"/>
</dbReference>
<dbReference type="GO" id="GO:0016020">
    <property type="term" value="C:membrane"/>
    <property type="evidence" value="ECO:0007669"/>
    <property type="project" value="UniProtKB-SubCell"/>
</dbReference>
<dbReference type="SUPFAM" id="SSF52540">
    <property type="entry name" value="P-loop containing nucleoside triphosphate hydrolases"/>
    <property type="match status" value="1"/>
</dbReference>
<keyword evidence="6" id="KW-1133">Transmembrane helix</keyword>
<name>F0YMX6_AURAN</name>
<evidence type="ECO:0000256" key="4">
    <source>
        <dbReference type="ARBA" id="ARBA00022741"/>
    </source>
</evidence>
<dbReference type="FunCoup" id="F0YMX6">
    <property type="interactions" value="55"/>
</dbReference>
<dbReference type="GO" id="GO:0016887">
    <property type="term" value="F:ATP hydrolysis activity"/>
    <property type="evidence" value="ECO:0007669"/>
    <property type="project" value="InterPro"/>
</dbReference>
<protein>
    <submittedName>
        <fullName evidence="10">Uncharacterized protein ABC26</fullName>
    </submittedName>
    <submittedName>
        <fullName evidence="9">Uncharacterized protein ABC29</fullName>
    </submittedName>
</protein>
<evidence type="ECO:0000313" key="11">
    <source>
        <dbReference type="Proteomes" id="UP000002729"/>
    </source>
</evidence>
<dbReference type="PANTHER" id="PTHR48041:SF91">
    <property type="entry name" value="ABC TRANSPORTER G FAMILY MEMBER 28"/>
    <property type="match status" value="1"/>
</dbReference>
<evidence type="ECO:0000256" key="6">
    <source>
        <dbReference type="ARBA" id="ARBA00022989"/>
    </source>
</evidence>
<dbReference type="SMR" id="F0YMX6"/>
<dbReference type="InterPro" id="IPR003439">
    <property type="entry name" value="ABC_transporter-like_ATP-bd"/>
</dbReference>
<dbReference type="SMART" id="SM00382">
    <property type="entry name" value="AAA"/>
    <property type="match status" value="1"/>
</dbReference>
<keyword evidence="3" id="KW-0812">Transmembrane</keyword>
<evidence type="ECO:0000259" key="8">
    <source>
        <dbReference type="PROSITE" id="PS50893"/>
    </source>
</evidence>
<dbReference type="InterPro" id="IPR017871">
    <property type="entry name" value="ABC_transporter-like_CS"/>
</dbReference>
<dbReference type="PROSITE" id="PS00211">
    <property type="entry name" value="ABC_TRANSPORTER_1"/>
    <property type="match status" value="1"/>
</dbReference>
<dbReference type="GO" id="GO:0005524">
    <property type="term" value="F:ATP binding"/>
    <property type="evidence" value="ECO:0007669"/>
    <property type="project" value="UniProtKB-KW"/>
</dbReference>
<dbReference type="InParanoid" id="F0YMX6"/>
<evidence type="ECO:0000256" key="3">
    <source>
        <dbReference type="ARBA" id="ARBA00022692"/>
    </source>
</evidence>
<keyword evidence="7" id="KW-0472">Membrane</keyword>
<keyword evidence="4" id="KW-0547">Nucleotide-binding</keyword>
<dbReference type="InterPro" id="IPR050352">
    <property type="entry name" value="ABCG_transporters"/>
</dbReference>
<dbReference type="GeneID" id="20221361"/>
<dbReference type="RefSeq" id="XP_009042387.1">
    <property type="nucleotide sequence ID" value="XM_009044139.1"/>
</dbReference>
<dbReference type="KEGG" id="aaf:AURANDRAFT_33904"/>
<keyword evidence="2" id="KW-0813">Transport</keyword>
<evidence type="ECO:0000256" key="7">
    <source>
        <dbReference type="ARBA" id="ARBA00023136"/>
    </source>
</evidence>
<evidence type="ECO:0000256" key="5">
    <source>
        <dbReference type="ARBA" id="ARBA00022840"/>
    </source>
</evidence>
<dbReference type="InterPro" id="IPR043926">
    <property type="entry name" value="ABCG_dom"/>
</dbReference>
<keyword evidence="5" id="KW-0067">ATP-binding</keyword>
<dbReference type="Pfam" id="PF19055">
    <property type="entry name" value="ABC2_membrane_7"/>
    <property type="match status" value="1"/>
</dbReference>
<dbReference type="Gene3D" id="3.40.50.300">
    <property type="entry name" value="P-loop containing nucleotide triphosphate hydrolases"/>
    <property type="match status" value="1"/>
</dbReference>
<dbReference type="OMA" id="MRENDYH"/>
<dbReference type="Proteomes" id="UP000002729">
    <property type="component" value="Unassembled WGS sequence"/>
</dbReference>
<dbReference type="InterPro" id="IPR003593">
    <property type="entry name" value="AAA+_ATPase"/>
</dbReference>
<feature type="domain" description="ABC transporter" evidence="8">
    <location>
        <begin position="16"/>
        <end position="254"/>
    </location>
</feature>
<dbReference type="KEGG" id="aaf:AURANDRAFT_34739"/>
<dbReference type="EMBL" id="GL833168">
    <property type="protein sequence ID" value="EGB03545.1"/>
    <property type="molecule type" value="Genomic_DNA"/>
</dbReference>
<dbReference type="OrthoDB" id="66620at2759"/>
<evidence type="ECO:0000256" key="1">
    <source>
        <dbReference type="ARBA" id="ARBA00004141"/>
    </source>
</evidence>
<organism evidence="11">
    <name type="scientific">Aureococcus anophagefferens</name>
    <name type="common">Harmful bloom alga</name>
    <dbReference type="NCBI Taxonomy" id="44056"/>
    <lineage>
        <taxon>Eukaryota</taxon>
        <taxon>Sar</taxon>
        <taxon>Stramenopiles</taxon>
        <taxon>Ochrophyta</taxon>
        <taxon>Pelagophyceae</taxon>
        <taxon>Pelagomonadales</taxon>
        <taxon>Pelagomonadaceae</taxon>
        <taxon>Aureococcus</taxon>
    </lineage>
</organism>
<gene>
    <name evidence="10" type="primary">ABC26</name>
    <name evidence="9" type="synonym">ABC29</name>
    <name evidence="10" type="ORF">AURANDRAFT_33904</name>
    <name evidence="9" type="ORF">AURANDRAFT_34739</name>
</gene>
<dbReference type="PROSITE" id="PS50893">
    <property type="entry name" value="ABC_TRANSPORTER_2"/>
    <property type="match status" value="1"/>
</dbReference>
<evidence type="ECO:0000313" key="9">
    <source>
        <dbReference type="EMBL" id="EGB02913.1"/>
    </source>
</evidence>
<dbReference type="eggNOG" id="KOG0061">
    <property type="taxonomic scope" value="Eukaryota"/>
</dbReference>
<sequence length="254" mass="27442">MEPTDASPKLKNKFTIEFYDLHCSLRNGITILNGASGTLSSGSFTAIMGASGAGKSTLMNVIAGHVGKTSGKILVNGVECASLRCVKAEVSFVPQEDIMHRELTVLQNLTFSAAIQLPRETSERQRGRCVYDTLIKLHLEHVRHNTVGDEIRRGISGGQRKRLNIGLDLVSCRSILFLDEPTTGLDAVTATEIAQILTTISKESMMTITAVIHNPGVRAFSHFSDLILLQAGGRVAFAGGMEDCEGYFASLGFR</sequence>
<dbReference type="Pfam" id="PF00005">
    <property type="entry name" value="ABC_tran"/>
    <property type="match status" value="1"/>
</dbReference>
<feature type="non-terminal residue" evidence="10">
    <location>
        <position position="254"/>
    </location>
</feature>